<sequence>MNRKPISYSSLLYFLLVTLFLSSCGSRETLRGVFKKETPYEAYVSSLKSAKLDQTAVGQDWLATGQTALQTPTPVTLPFKETGYFPADKPRALGYRVEAKRGEKLVVSLEMKARETMQVFMDLFEASTDPARAPKQVAHTDSTATTLTYVVDEDMAHLLRVQPELLRGGTYTITIQAQPTLAFPIPGKSSRHIASIWGDPRDAGARSHEGIDIFAPRGTPVIASVDGVVSRVNETPRGGKVIWLSDLNRGQNLYYAHLDQQLVTAGQRVSVGDTLGLVGNTGNARGTGPHLHFGIYRYGRGATNPYPYVHQSAAPIPTVKVDATQIGNWVRVSSKMANVRAEPSAKAALHTSLSKHTPLQVVGAANNWYRVRLPDQSEAYIISSLVEGIAKPIAVKKLRQERPLLDDAHSEAGQMDSLPAGAAIPVVAVNGQFDLVRQPDGRLGWVQSAE</sequence>
<evidence type="ECO:0000259" key="1">
    <source>
        <dbReference type="Pfam" id="PF01551"/>
    </source>
</evidence>
<organism evidence="2 3">
    <name type="scientific">Pontibacter lucknowensis</name>
    <dbReference type="NCBI Taxonomy" id="1077936"/>
    <lineage>
        <taxon>Bacteria</taxon>
        <taxon>Pseudomonadati</taxon>
        <taxon>Bacteroidota</taxon>
        <taxon>Cytophagia</taxon>
        <taxon>Cytophagales</taxon>
        <taxon>Hymenobacteraceae</taxon>
        <taxon>Pontibacter</taxon>
    </lineage>
</organism>
<dbReference type="EMBL" id="FTNM01000003">
    <property type="protein sequence ID" value="SIR16326.1"/>
    <property type="molecule type" value="Genomic_DNA"/>
</dbReference>
<feature type="domain" description="M23ase beta-sheet core" evidence="1">
    <location>
        <begin position="207"/>
        <end position="300"/>
    </location>
</feature>
<dbReference type="RefSeq" id="WP_076422419.1">
    <property type="nucleotide sequence ID" value="NZ_FTNM01000003.1"/>
</dbReference>
<name>A0A1N6YP44_9BACT</name>
<dbReference type="Proteomes" id="UP000185924">
    <property type="component" value="Unassembled WGS sequence"/>
</dbReference>
<dbReference type="Gene3D" id="2.30.30.40">
    <property type="entry name" value="SH3 Domains"/>
    <property type="match status" value="1"/>
</dbReference>
<dbReference type="SUPFAM" id="SSF51261">
    <property type="entry name" value="Duplicated hybrid motif"/>
    <property type="match status" value="1"/>
</dbReference>
<gene>
    <name evidence="2" type="ORF">SAMN05421545_2625</name>
</gene>
<dbReference type="InterPro" id="IPR016047">
    <property type="entry name" value="M23ase_b-sheet_dom"/>
</dbReference>
<evidence type="ECO:0000313" key="2">
    <source>
        <dbReference type="EMBL" id="SIR16326.1"/>
    </source>
</evidence>
<evidence type="ECO:0000313" key="3">
    <source>
        <dbReference type="Proteomes" id="UP000185924"/>
    </source>
</evidence>
<reference evidence="3" key="1">
    <citation type="submission" date="2017-01" db="EMBL/GenBank/DDBJ databases">
        <authorList>
            <person name="Varghese N."/>
            <person name="Submissions S."/>
        </authorList>
    </citation>
    <scope>NUCLEOTIDE SEQUENCE [LARGE SCALE GENOMIC DNA]</scope>
    <source>
        <strain evidence="3">DM9</strain>
    </source>
</reference>
<dbReference type="CDD" id="cd12797">
    <property type="entry name" value="M23_peptidase"/>
    <property type="match status" value="1"/>
</dbReference>
<dbReference type="STRING" id="1077936.SAMN05421545_2625"/>
<dbReference type="PROSITE" id="PS51257">
    <property type="entry name" value="PROKAR_LIPOPROTEIN"/>
    <property type="match status" value="1"/>
</dbReference>
<dbReference type="InterPro" id="IPR050570">
    <property type="entry name" value="Cell_wall_metabolism_enzyme"/>
</dbReference>
<keyword evidence="3" id="KW-1185">Reference proteome</keyword>
<dbReference type="GO" id="GO:0004222">
    <property type="term" value="F:metalloendopeptidase activity"/>
    <property type="evidence" value="ECO:0007669"/>
    <property type="project" value="TreeGrafter"/>
</dbReference>
<dbReference type="PANTHER" id="PTHR21666">
    <property type="entry name" value="PEPTIDASE-RELATED"/>
    <property type="match status" value="1"/>
</dbReference>
<accession>A0A1N6YP44</accession>
<protein>
    <submittedName>
        <fullName evidence="2">SH3 domain-containing protein</fullName>
    </submittedName>
</protein>
<proteinExistence type="predicted"/>
<dbReference type="AlphaFoldDB" id="A0A1N6YP44"/>
<dbReference type="Gene3D" id="2.70.70.10">
    <property type="entry name" value="Glucose Permease (Domain IIA)"/>
    <property type="match status" value="1"/>
</dbReference>
<dbReference type="InterPro" id="IPR011055">
    <property type="entry name" value="Dup_hybrid_motif"/>
</dbReference>
<dbReference type="Pfam" id="PF01551">
    <property type="entry name" value="Peptidase_M23"/>
    <property type="match status" value="1"/>
</dbReference>
<dbReference type="Pfam" id="PF06347">
    <property type="entry name" value="SH3_4"/>
    <property type="match status" value="1"/>
</dbReference>
<dbReference type="PANTHER" id="PTHR21666:SF268">
    <property type="entry name" value="PEPTIDASE M23 DOMAIN-CONTAINING PROTEIN"/>
    <property type="match status" value="1"/>
</dbReference>
<dbReference type="InterPro" id="IPR010466">
    <property type="entry name" value="DUF1058"/>
</dbReference>